<dbReference type="InterPro" id="IPR029044">
    <property type="entry name" value="Nucleotide-diphossugar_trans"/>
</dbReference>
<dbReference type="EMBL" id="QNRT01000001">
    <property type="protein sequence ID" value="RBP52950.1"/>
    <property type="molecule type" value="Genomic_DNA"/>
</dbReference>
<evidence type="ECO:0000313" key="5">
    <source>
        <dbReference type="EMBL" id="RBP52950.1"/>
    </source>
</evidence>
<dbReference type="PANTHER" id="PTHR43179">
    <property type="entry name" value="RHAMNOSYLTRANSFERASE WBBL"/>
    <property type="match status" value="1"/>
</dbReference>
<dbReference type="InterPro" id="IPR001173">
    <property type="entry name" value="Glyco_trans_2-like"/>
</dbReference>
<dbReference type="Pfam" id="PF00535">
    <property type="entry name" value="Glycos_transf_2"/>
    <property type="match status" value="1"/>
</dbReference>
<dbReference type="InParanoid" id="A0A395JMT6"/>
<dbReference type="Proteomes" id="UP000253083">
    <property type="component" value="Unassembled WGS sequence"/>
</dbReference>
<evidence type="ECO:0000256" key="2">
    <source>
        <dbReference type="ARBA" id="ARBA00022676"/>
    </source>
</evidence>
<dbReference type="PANTHER" id="PTHR43179:SF12">
    <property type="entry name" value="GALACTOFURANOSYLTRANSFERASE GLFT2"/>
    <property type="match status" value="1"/>
</dbReference>
<dbReference type="FunCoup" id="A0A395JMT6">
    <property type="interactions" value="4"/>
</dbReference>
<accession>A0A395JMT6</accession>
<feature type="domain" description="Glycosyltransferase 2-like" evidence="4">
    <location>
        <begin position="13"/>
        <end position="192"/>
    </location>
</feature>
<dbReference type="Gene3D" id="3.90.550.10">
    <property type="entry name" value="Spore Coat Polysaccharide Biosynthesis Protein SpsA, Chain A"/>
    <property type="match status" value="1"/>
</dbReference>
<comment type="caution">
    <text evidence="5">The sequence shown here is derived from an EMBL/GenBank/DDBJ whole genome shotgun (WGS) entry which is preliminary data.</text>
</comment>
<dbReference type="SUPFAM" id="SSF53448">
    <property type="entry name" value="Nucleotide-diphospho-sugar transferases"/>
    <property type="match status" value="1"/>
</dbReference>
<evidence type="ECO:0000259" key="4">
    <source>
        <dbReference type="Pfam" id="PF00535"/>
    </source>
</evidence>
<comment type="similarity">
    <text evidence="1">Belongs to the glycosyltransferase 2 family.</text>
</comment>
<keyword evidence="3 5" id="KW-0808">Transferase</keyword>
<keyword evidence="2" id="KW-0328">Glycosyltransferase</keyword>
<evidence type="ECO:0000256" key="3">
    <source>
        <dbReference type="ARBA" id="ARBA00022679"/>
    </source>
</evidence>
<evidence type="ECO:0000313" key="6">
    <source>
        <dbReference type="Proteomes" id="UP000253083"/>
    </source>
</evidence>
<organism evidence="5 6">
    <name type="scientific">Arenicella xantha</name>
    <dbReference type="NCBI Taxonomy" id="644221"/>
    <lineage>
        <taxon>Bacteria</taxon>
        <taxon>Pseudomonadati</taxon>
        <taxon>Pseudomonadota</taxon>
        <taxon>Gammaproteobacteria</taxon>
        <taxon>Arenicellales</taxon>
        <taxon>Arenicellaceae</taxon>
        <taxon>Arenicella</taxon>
    </lineage>
</organism>
<proteinExistence type="inferred from homology"/>
<evidence type="ECO:0000256" key="1">
    <source>
        <dbReference type="ARBA" id="ARBA00006739"/>
    </source>
</evidence>
<protein>
    <submittedName>
        <fullName evidence="5">GT2 family glycosyltransferase</fullName>
    </submittedName>
</protein>
<keyword evidence="6" id="KW-1185">Reference proteome</keyword>
<dbReference type="AlphaFoldDB" id="A0A395JMT6"/>
<reference evidence="5 6" key="1">
    <citation type="submission" date="2018-06" db="EMBL/GenBank/DDBJ databases">
        <title>Genomic Encyclopedia of Type Strains, Phase IV (KMG-IV): sequencing the most valuable type-strain genomes for metagenomic binning, comparative biology and taxonomic classification.</title>
        <authorList>
            <person name="Goeker M."/>
        </authorList>
    </citation>
    <scope>NUCLEOTIDE SEQUENCE [LARGE SCALE GENOMIC DNA]</scope>
    <source>
        <strain evidence="5 6">DSM 24032</strain>
    </source>
</reference>
<sequence>MTERDRTKMTLLVVIVNYFSANLIEKLVQQINTQDLDEGFNARVVCVDNSVNKDQRLALKKIKDTSSIRVNLIFSSCNVGFGNAINAGLHNQSFDFACFINPDVTLQPDTLSLLLDHASSNPHQGIWGGLTVDRHFQADYRHAWREPSLTNTFAWATGLKKFIRSPNWQNSYQHHVSNQAQPYYVDCVSGCCLMISNSAWQATQGFDPDFFLYSEEIDLCRRARALGYQPTVIPRAKLTHSTHSNEESAHRVVIIFLAKIQYIDKHHGQLYTLLFRFFIAIGSFIRAGKTLILGQLNSSREWSRLSILSLGLTKNQLSREKSQTESE</sequence>
<gene>
    <name evidence="5" type="ORF">DFR28_101334</name>
</gene>
<dbReference type="OrthoDB" id="9771846at2"/>
<dbReference type="GO" id="GO:0016757">
    <property type="term" value="F:glycosyltransferase activity"/>
    <property type="evidence" value="ECO:0007669"/>
    <property type="project" value="UniProtKB-KW"/>
</dbReference>
<name>A0A395JMT6_9GAMM</name>